<accession>A0ABV5KWX1</accession>
<sequence>MTEDQKSLEQEKAQNEPEAELNDLEQELTVEQQSEIQGGIGRRRRRGA</sequence>
<evidence type="ECO:0000256" key="1">
    <source>
        <dbReference type="SAM" id="MobiDB-lite"/>
    </source>
</evidence>
<evidence type="ECO:0008006" key="4">
    <source>
        <dbReference type="Google" id="ProtNLM"/>
    </source>
</evidence>
<keyword evidence="3" id="KW-1185">Reference proteome</keyword>
<dbReference type="RefSeq" id="WP_377499669.1">
    <property type="nucleotide sequence ID" value="NZ_JBHMDO010000042.1"/>
</dbReference>
<protein>
    <recommendedName>
        <fullName evidence="4">YfhD family protein</fullName>
    </recommendedName>
</protein>
<comment type="caution">
    <text evidence="2">The sequence shown here is derived from an EMBL/GenBank/DDBJ whole genome shotgun (WGS) entry which is preliminary data.</text>
</comment>
<reference evidence="2 3" key="1">
    <citation type="submission" date="2024-09" db="EMBL/GenBank/DDBJ databases">
        <authorList>
            <person name="Sun Q."/>
            <person name="Mori K."/>
        </authorList>
    </citation>
    <scope>NUCLEOTIDE SEQUENCE [LARGE SCALE GENOMIC DNA]</scope>
    <source>
        <strain evidence="2 3">TISTR 2452</strain>
    </source>
</reference>
<evidence type="ECO:0000313" key="2">
    <source>
        <dbReference type="EMBL" id="MFB9329415.1"/>
    </source>
</evidence>
<name>A0ABV5KWX1_9BACL</name>
<dbReference type="EMBL" id="JBHMDO010000042">
    <property type="protein sequence ID" value="MFB9329415.1"/>
    <property type="molecule type" value="Genomic_DNA"/>
</dbReference>
<evidence type="ECO:0000313" key="3">
    <source>
        <dbReference type="Proteomes" id="UP001589747"/>
    </source>
</evidence>
<feature type="region of interest" description="Disordered" evidence="1">
    <location>
        <begin position="1"/>
        <end position="48"/>
    </location>
</feature>
<proteinExistence type="predicted"/>
<organism evidence="2 3">
    <name type="scientific">Paenibacillus aurantiacus</name>
    <dbReference type="NCBI Taxonomy" id="1936118"/>
    <lineage>
        <taxon>Bacteria</taxon>
        <taxon>Bacillati</taxon>
        <taxon>Bacillota</taxon>
        <taxon>Bacilli</taxon>
        <taxon>Bacillales</taxon>
        <taxon>Paenibacillaceae</taxon>
        <taxon>Paenibacillus</taxon>
    </lineage>
</organism>
<dbReference type="Proteomes" id="UP001589747">
    <property type="component" value="Unassembled WGS sequence"/>
</dbReference>
<feature type="compositionally biased region" description="Acidic residues" evidence="1">
    <location>
        <begin position="17"/>
        <end position="28"/>
    </location>
</feature>
<gene>
    <name evidence="2" type="ORF">ACFFSY_26045</name>
</gene>
<feature type="compositionally biased region" description="Basic and acidic residues" evidence="1">
    <location>
        <begin position="1"/>
        <end position="15"/>
    </location>
</feature>